<dbReference type="InterPro" id="IPR037522">
    <property type="entry name" value="HD_GYP_dom"/>
</dbReference>
<dbReference type="InterPro" id="IPR003607">
    <property type="entry name" value="HD/PDEase_dom"/>
</dbReference>
<accession>A0ABS6SHN8</accession>
<dbReference type="Pfam" id="PF11871">
    <property type="entry name" value="DUF3391"/>
    <property type="match status" value="1"/>
</dbReference>
<dbReference type="PROSITE" id="PS51832">
    <property type="entry name" value="HD_GYP"/>
    <property type="match status" value="1"/>
</dbReference>
<evidence type="ECO:0000313" key="2">
    <source>
        <dbReference type="EMBL" id="MBV7257932.1"/>
    </source>
</evidence>
<dbReference type="Pfam" id="PF13487">
    <property type="entry name" value="HD_5"/>
    <property type="match status" value="1"/>
</dbReference>
<dbReference type="EMBL" id="JAGSPA010000006">
    <property type="protein sequence ID" value="MBV7257932.1"/>
    <property type="molecule type" value="Genomic_DNA"/>
</dbReference>
<organism evidence="2 3">
    <name type="scientific">Pacificimonas pallii</name>
    <dbReference type="NCBI Taxonomy" id="2827236"/>
    <lineage>
        <taxon>Bacteria</taxon>
        <taxon>Pseudomonadati</taxon>
        <taxon>Pseudomonadota</taxon>
        <taxon>Alphaproteobacteria</taxon>
        <taxon>Sphingomonadales</taxon>
        <taxon>Sphingosinicellaceae</taxon>
        <taxon>Pacificimonas</taxon>
    </lineage>
</organism>
<name>A0ABS6SHN8_9SPHN</name>
<evidence type="ECO:0000313" key="3">
    <source>
        <dbReference type="Proteomes" id="UP000722336"/>
    </source>
</evidence>
<reference evidence="2 3" key="1">
    <citation type="submission" date="2021-04" db="EMBL/GenBank/DDBJ databases">
        <authorList>
            <person name="Pira H."/>
            <person name="Risdian C."/>
            <person name="Wink J."/>
        </authorList>
    </citation>
    <scope>NUCLEOTIDE SEQUENCE [LARGE SCALE GENOMIC DNA]</scope>
    <source>
        <strain evidence="2 3">WHA3</strain>
    </source>
</reference>
<comment type="caution">
    <text evidence="2">The sequence shown here is derived from an EMBL/GenBank/DDBJ whole genome shotgun (WGS) entry which is preliminary data.</text>
</comment>
<dbReference type="CDD" id="cd00077">
    <property type="entry name" value="HDc"/>
    <property type="match status" value="1"/>
</dbReference>
<dbReference type="Proteomes" id="UP000722336">
    <property type="component" value="Unassembled WGS sequence"/>
</dbReference>
<keyword evidence="3" id="KW-1185">Reference proteome</keyword>
<feature type="domain" description="HD-GYP" evidence="1">
    <location>
        <begin position="134"/>
        <end position="329"/>
    </location>
</feature>
<dbReference type="SMART" id="SM00471">
    <property type="entry name" value="HDc"/>
    <property type="match status" value="1"/>
</dbReference>
<proteinExistence type="predicted"/>
<evidence type="ECO:0000259" key="1">
    <source>
        <dbReference type="PROSITE" id="PS51832"/>
    </source>
</evidence>
<gene>
    <name evidence="2" type="ORF">KCG44_14190</name>
</gene>
<dbReference type="InterPro" id="IPR021812">
    <property type="entry name" value="DUF3391"/>
</dbReference>
<dbReference type="PANTHER" id="PTHR43155">
    <property type="entry name" value="CYCLIC DI-GMP PHOSPHODIESTERASE PA4108-RELATED"/>
    <property type="match status" value="1"/>
</dbReference>
<sequence>MRRISPAEIELGMQVRGFEGSWLSHPFFRSNFEVKTERQLKKIRNSSVDAVLIEDALNGAAGGGEQIRIGGHTITLPDEILVGKEGIGFPGEQKRARELLDKSKKQIMATFADLRMGKMVRTEELSPLVDEISDVIVSSRGTFHNVLSLKSRDEYTYLHSVAVCAMMIKFSRKLGIREQEIPEFGLAGLLHDVGKAFIPEEILNKSGRLTDEEFKLVKEHPARGHAELTKAPDMPKVVLDVCLHHHERMSGEGYPEALPAKKLSKAARMAAICDVYDALTSDRAYKDAWSSQKALREMASWEGHFDPQLLVMFQEVLGIYPVGAHLRLKSGEIALVVGESANPMIHGVYIMGKELNNIEGRPVVKNVRSVDIVGLA</sequence>
<dbReference type="PANTHER" id="PTHR43155:SF2">
    <property type="entry name" value="CYCLIC DI-GMP PHOSPHODIESTERASE PA4108"/>
    <property type="match status" value="1"/>
</dbReference>
<protein>
    <submittedName>
        <fullName evidence="2">HD-GYP domain-containing protein</fullName>
    </submittedName>
</protein>